<dbReference type="Proteomes" id="UP000030944">
    <property type="component" value="Chromosome"/>
</dbReference>
<evidence type="ECO:0000256" key="1">
    <source>
        <dbReference type="RuleBase" id="RU004508"/>
    </source>
</evidence>
<dbReference type="KEGG" id="nbv:T478_0191"/>
<dbReference type="AlphaFoldDB" id="A0A0A7V7P1"/>
<dbReference type="GO" id="GO:0000271">
    <property type="term" value="P:polysaccharide biosynthetic process"/>
    <property type="evidence" value="ECO:0007669"/>
    <property type="project" value="TreeGrafter"/>
</dbReference>
<evidence type="ECO:0000313" key="3">
    <source>
        <dbReference type="EMBL" id="PTL87447.1"/>
    </source>
</evidence>
<gene>
    <name evidence="3" type="ORF">A7X95_06025</name>
    <name evidence="2" type="ORF">T478_0191</name>
</gene>
<protein>
    <submittedName>
        <fullName evidence="3">Glutamine--scyllo-inositol aminotransferase</fullName>
    </submittedName>
    <submittedName>
        <fullName evidence="2">Putative spore coat polysaccharide biosynthesis protein SpsC</fullName>
    </submittedName>
</protein>
<dbReference type="PIRSF" id="PIRSF000390">
    <property type="entry name" value="PLP_StrS"/>
    <property type="match status" value="1"/>
</dbReference>
<dbReference type="PANTHER" id="PTHR30244:SF34">
    <property type="entry name" value="DTDP-4-AMINO-4,6-DIDEOXYGALACTOSE TRANSAMINASE"/>
    <property type="match status" value="1"/>
</dbReference>
<dbReference type="EMBL" id="CP007026">
    <property type="protein sequence ID" value="AJA92665.1"/>
    <property type="molecule type" value="Genomic_DNA"/>
</dbReference>
<dbReference type="GO" id="GO:0030170">
    <property type="term" value="F:pyridoxal phosphate binding"/>
    <property type="evidence" value="ECO:0007669"/>
    <property type="project" value="TreeGrafter"/>
</dbReference>
<dbReference type="Gene3D" id="3.40.640.10">
    <property type="entry name" value="Type I PLP-dependent aspartate aminotransferase-like (Major domain)"/>
    <property type="match status" value="1"/>
</dbReference>
<dbReference type="EMBL" id="LXWN01000002">
    <property type="protein sequence ID" value="PTL87447.1"/>
    <property type="molecule type" value="Genomic_DNA"/>
</dbReference>
<organism evidence="2 4">
    <name type="scientific">Candidatus Nitrosopelagicus brevis</name>
    <dbReference type="NCBI Taxonomy" id="1410606"/>
    <lineage>
        <taxon>Archaea</taxon>
        <taxon>Nitrososphaerota</taxon>
    </lineage>
</organism>
<keyword evidence="3" id="KW-0808">Transferase</keyword>
<dbReference type="CDD" id="cd00616">
    <property type="entry name" value="AHBA_syn"/>
    <property type="match status" value="1"/>
</dbReference>
<reference evidence="2 4" key="1">
    <citation type="journal article" date="2015" name="Proc. Natl. Acad. Sci. U.S.A.">
        <title>Genomic and proteomic characterization of "Candidatus Nitrosopelagicus brevis": An ammonia-oxidizing archaeon from the open ocean.</title>
        <authorList>
            <person name="Santoro A.E."/>
            <person name="Dupont C.L."/>
            <person name="Richter R.A."/>
            <person name="Craig M.T."/>
            <person name="Carini P."/>
            <person name="McIlvin M.R."/>
            <person name="Yang Y."/>
            <person name="Orsi W.D."/>
            <person name="Moran D.M."/>
            <person name="Saito M.A."/>
        </authorList>
    </citation>
    <scope>NUCLEOTIDE SEQUENCE [LARGE SCALE GENOMIC DNA]</scope>
    <source>
        <strain evidence="2">CN25</strain>
        <strain evidence="4">V2</strain>
    </source>
</reference>
<reference evidence="5" key="2">
    <citation type="submission" date="2016-05" db="EMBL/GenBank/DDBJ databases">
        <authorList>
            <person name="Dupont C."/>
            <person name="Santoro A."/>
        </authorList>
    </citation>
    <scope>NUCLEOTIDE SEQUENCE [LARGE SCALE GENOMIC DNA]</scope>
    <source>
        <strain evidence="5">U25</strain>
    </source>
</reference>
<reference evidence="3 5" key="4">
    <citation type="submission" date="2018-04" db="EMBL/GenBank/DDBJ databases">
        <title>Transcriptomics of ammonia oxidizing archaea.</title>
        <authorList>
            <person name="Carini P."/>
        </authorList>
    </citation>
    <scope>NUCLEOTIDE SEQUENCE [LARGE SCALE GENOMIC DNA]</scope>
    <source>
        <strain evidence="3 5">U25</strain>
    </source>
</reference>
<comment type="similarity">
    <text evidence="1">Belongs to the DegT/DnrJ/EryC1 family.</text>
</comment>
<dbReference type="InterPro" id="IPR000653">
    <property type="entry name" value="DegT/StrS_aminotransferase"/>
</dbReference>
<keyword evidence="5" id="KW-1185">Reference proteome</keyword>
<evidence type="ECO:0000313" key="5">
    <source>
        <dbReference type="Proteomes" id="UP000241022"/>
    </source>
</evidence>
<dbReference type="RefSeq" id="WP_048104470.1">
    <property type="nucleotide sequence ID" value="NZ_CP007026.1"/>
</dbReference>
<dbReference type="HOGENOM" id="CLU_033332_0_0_2"/>
<reference evidence="3" key="3">
    <citation type="submission" date="2016-05" db="EMBL/GenBank/DDBJ databases">
        <authorList>
            <person name="Lavstsen T."/>
            <person name="Jespersen J.S."/>
        </authorList>
    </citation>
    <scope>NUCLEOTIDE SEQUENCE [LARGE SCALE GENOMIC DNA]</scope>
    <source>
        <strain evidence="3">U25</strain>
    </source>
</reference>
<dbReference type="Gene3D" id="3.90.1150.10">
    <property type="entry name" value="Aspartate Aminotransferase, domain 1"/>
    <property type="match status" value="1"/>
</dbReference>
<proteinExistence type="inferred from homology"/>
<dbReference type="InterPro" id="IPR015424">
    <property type="entry name" value="PyrdxlP-dep_Trfase"/>
</dbReference>
<dbReference type="SUPFAM" id="SSF53383">
    <property type="entry name" value="PLP-dependent transferases"/>
    <property type="match status" value="1"/>
</dbReference>
<dbReference type="GeneID" id="24816090"/>
<dbReference type="InterPro" id="IPR015421">
    <property type="entry name" value="PyrdxlP-dep_Trfase_major"/>
</dbReference>
<dbReference type="InterPro" id="IPR015422">
    <property type="entry name" value="PyrdxlP-dep_Trfase_small"/>
</dbReference>
<evidence type="ECO:0000313" key="2">
    <source>
        <dbReference type="EMBL" id="AJA92665.1"/>
    </source>
</evidence>
<sequence length="361" mass="40859">MKKIIKLFNPVTDLSERRVLLKTLDSKFWASGSGSGNVQKFESKFKKYVSADSCVAVNSGTAALNLALSLFNIRNKEVILPSMSFVSTAHAIVENGGKPIFVDIEPKSLCIDPEKIKDKISKNTIAIMPVHFGGMPCNLDKILKIAKKNGLHVIEDAAHAVGTKFGKKKIGSHGTAVCFSFHPVKNLAMPTGGLIAINHKDSTKFQKLLFSRRWCGITDRNDTDYDVKELGWNYYMNEFSAGIGLEQLKKLDKFNEIRKKIAKQYFNKINIESKMSFNEKCSYHLYWILVKNRQRFREKLYKNGIETGTHYKPIHLMSMYKKNISLPETESVGKKIVTIPIHPNLKKSEIKKIIDTINKSL</sequence>
<name>A0A0A7V7P1_9ARCH</name>
<evidence type="ECO:0000313" key="4">
    <source>
        <dbReference type="Proteomes" id="UP000030944"/>
    </source>
</evidence>
<keyword evidence="1" id="KW-0663">Pyridoxal phosphate</keyword>
<dbReference type="STRING" id="1410606.T478_0191"/>
<dbReference type="PANTHER" id="PTHR30244">
    <property type="entry name" value="TRANSAMINASE"/>
    <property type="match status" value="1"/>
</dbReference>
<accession>A0A0A7V7P1</accession>
<keyword evidence="3" id="KW-0032">Aminotransferase</keyword>
<dbReference type="GO" id="GO:0008483">
    <property type="term" value="F:transaminase activity"/>
    <property type="evidence" value="ECO:0007669"/>
    <property type="project" value="UniProtKB-KW"/>
</dbReference>
<dbReference type="Pfam" id="PF01041">
    <property type="entry name" value="DegT_DnrJ_EryC1"/>
    <property type="match status" value="1"/>
</dbReference>
<dbReference type="Proteomes" id="UP000241022">
    <property type="component" value="Unassembled WGS sequence"/>
</dbReference>
<dbReference type="OrthoDB" id="10355at2157"/>